<evidence type="ECO:0000313" key="1">
    <source>
        <dbReference type="EMBL" id="KAA6120124.1"/>
    </source>
</evidence>
<dbReference type="InterPro" id="IPR046901">
    <property type="entry name" value="ABC-3C_MC5"/>
</dbReference>
<protein>
    <submittedName>
        <fullName evidence="1">Uncharacterized protein</fullName>
    </submittedName>
</protein>
<name>A0AB34CEU1_9GAMM</name>
<gene>
    <name evidence="1" type="ORF">F3I20_20305</name>
</gene>
<reference evidence="1 2" key="1">
    <citation type="submission" date="2019-09" db="EMBL/GenBank/DDBJ databases">
        <title>Genomic diversity of phyloplane-associated Pantoea species in Pakistan cotton crop.</title>
        <authorList>
            <person name="Tufail M.R."/>
            <person name="Cook D.R."/>
        </authorList>
    </citation>
    <scope>NUCLEOTIDE SEQUENCE [LARGE SCALE GENOMIC DNA]</scope>
    <source>
        <strain evidence="1 2">B_8</strain>
    </source>
</reference>
<dbReference type="Proteomes" id="UP000324255">
    <property type="component" value="Unassembled WGS sequence"/>
</dbReference>
<dbReference type="Pfam" id="PF20291">
    <property type="entry name" value="MC5"/>
    <property type="match status" value="1"/>
</dbReference>
<comment type="caution">
    <text evidence="1">The sequence shown here is derived from an EMBL/GenBank/DDBJ whole genome shotgun (WGS) entry which is preliminary data.</text>
</comment>
<dbReference type="RefSeq" id="WP_150038413.1">
    <property type="nucleotide sequence ID" value="NZ_VWVM01000021.1"/>
</dbReference>
<keyword evidence="2" id="KW-1185">Reference proteome</keyword>
<organism evidence="1 2">
    <name type="scientific">Candidatus Pantoea gossypiicola</name>
    <dbReference type="NCBI Taxonomy" id="2608008"/>
    <lineage>
        <taxon>Bacteria</taxon>
        <taxon>Pseudomonadati</taxon>
        <taxon>Pseudomonadota</taxon>
        <taxon>Gammaproteobacteria</taxon>
        <taxon>Enterobacterales</taxon>
        <taxon>Erwiniaceae</taxon>
        <taxon>Pantoea</taxon>
    </lineage>
</organism>
<accession>A0AB34CEU1</accession>
<dbReference type="AlphaFoldDB" id="A0AB34CEU1"/>
<evidence type="ECO:0000313" key="2">
    <source>
        <dbReference type="Proteomes" id="UP000324255"/>
    </source>
</evidence>
<proteinExistence type="predicted"/>
<sequence>MIIYHPFKDANHCLYRIISLLYNNKSSISEEQINFMDFYYLFPSQLKNITGWPRSNSKLAVDIGKIGDSYEKIENPRRVFFELNIIRKNTLAHLFSKKIISLNENKLHLHEEKIPTELINKLESDSFRKGFEYSVIAKEIPKIKFKGKNGLKAKTNLMEYRYDN</sequence>
<dbReference type="EMBL" id="VWVM01000021">
    <property type="protein sequence ID" value="KAA6120124.1"/>
    <property type="molecule type" value="Genomic_DNA"/>
</dbReference>